<dbReference type="Proteomes" id="UP000307440">
    <property type="component" value="Unassembled WGS sequence"/>
</dbReference>
<feature type="compositionally biased region" description="Polar residues" evidence="1">
    <location>
        <begin position="87"/>
        <end position="100"/>
    </location>
</feature>
<proteinExistence type="predicted"/>
<dbReference type="AlphaFoldDB" id="A0A5C3KUC3"/>
<name>A0A5C3KUC3_COPMA</name>
<reference evidence="2 3" key="1">
    <citation type="journal article" date="2019" name="Nat. Ecol. Evol.">
        <title>Megaphylogeny resolves global patterns of mushroom evolution.</title>
        <authorList>
            <person name="Varga T."/>
            <person name="Krizsan K."/>
            <person name="Foldi C."/>
            <person name="Dima B."/>
            <person name="Sanchez-Garcia M."/>
            <person name="Sanchez-Ramirez S."/>
            <person name="Szollosi G.J."/>
            <person name="Szarkandi J.G."/>
            <person name="Papp V."/>
            <person name="Albert L."/>
            <person name="Andreopoulos W."/>
            <person name="Angelini C."/>
            <person name="Antonin V."/>
            <person name="Barry K.W."/>
            <person name="Bougher N.L."/>
            <person name="Buchanan P."/>
            <person name="Buyck B."/>
            <person name="Bense V."/>
            <person name="Catcheside P."/>
            <person name="Chovatia M."/>
            <person name="Cooper J."/>
            <person name="Damon W."/>
            <person name="Desjardin D."/>
            <person name="Finy P."/>
            <person name="Geml J."/>
            <person name="Haridas S."/>
            <person name="Hughes K."/>
            <person name="Justo A."/>
            <person name="Karasinski D."/>
            <person name="Kautmanova I."/>
            <person name="Kiss B."/>
            <person name="Kocsube S."/>
            <person name="Kotiranta H."/>
            <person name="LaButti K.M."/>
            <person name="Lechner B.E."/>
            <person name="Liimatainen K."/>
            <person name="Lipzen A."/>
            <person name="Lukacs Z."/>
            <person name="Mihaltcheva S."/>
            <person name="Morgado L.N."/>
            <person name="Niskanen T."/>
            <person name="Noordeloos M.E."/>
            <person name="Ohm R.A."/>
            <person name="Ortiz-Santana B."/>
            <person name="Ovrebo C."/>
            <person name="Racz N."/>
            <person name="Riley R."/>
            <person name="Savchenko A."/>
            <person name="Shiryaev A."/>
            <person name="Soop K."/>
            <person name="Spirin V."/>
            <person name="Szebenyi C."/>
            <person name="Tomsovsky M."/>
            <person name="Tulloss R.E."/>
            <person name="Uehling J."/>
            <person name="Grigoriev I.V."/>
            <person name="Vagvolgyi C."/>
            <person name="Papp T."/>
            <person name="Martin F.M."/>
            <person name="Miettinen O."/>
            <person name="Hibbett D.S."/>
            <person name="Nagy L.G."/>
        </authorList>
    </citation>
    <scope>NUCLEOTIDE SEQUENCE [LARGE SCALE GENOMIC DNA]</scope>
    <source>
        <strain evidence="2 3">CBS 121175</strain>
    </source>
</reference>
<evidence type="ECO:0000313" key="2">
    <source>
        <dbReference type="EMBL" id="TFK24014.1"/>
    </source>
</evidence>
<sequence length="107" mass="12378">MCWPDSAPNPSHLLTIIPFVLSFSTKGRSLTRGHFRQGYQTNQSKGYWLAPRSSMHHTRFSSKASSASRLSHPVRVHFRDSTNFPQSDFSQLLKPNQRYNRSQKRSK</sequence>
<feature type="region of interest" description="Disordered" evidence="1">
    <location>
        <begin position="87"/>
        <end position="107"/>
    </location>
</feature>
<evidence type="ECO:0000313" key="3">
    <source>
        <dbReference type="Proteomes" id="UP000307440"/>
    </source>
</evidence>
<keyword evidence="3" id="KW-1185">Reference proteome</keyword>
<gene>
    <name evidence="2" type="ORF">FA15DRAFT_438265</name>
</gene>
<evidence type="ECO:0000256" key="1">
    <source>
        <dbReference type="SAM" id="MobiDB-lite"/>
    </source>
</evidence>
<protein>
    <submittedName>
        <fullName evidence="2">Uncharacterized protein</fullName>
    </submittedName>
</protein>
<accession>A0A5C3KUC3</accession>
<organism evidence="2 3">
    <name type="scientific">Coprinopsis marcescibilis</name>
    <name type="common">Agaric fungus</name>
    <name type="synonym">Psathyrella marcescibilis</name>
    <dbReference type="NCBI Taxonomy" id="230819"/>
    <lineage>
        <taxon>Eukaryota</taxon>
        <taxon>Fungi</taxon>
        <taxon>Dikarya</taxon>
        <taxon>Basidiomycota</taxon>
        <taxon>Agaricomycotina</taxon>
        <taxon>Agaricomycetes</taxon>
        <taxon>Agaricomycetidae</taxon>
        <taxon>Agaricales</taxon>
        <taxon>Agaricineae</taxon>
        <taxon>Psathyrellaceae</taxon>
        <taxon>Coprinopsis</taxon>
    </lineage>
</organism>
<dbReference type="EMBL" id="ML210208">
    <property type="protein sequence ID" value="TFK24014.1"/>
    <property type="molecule type" value="Genomic_DNA"/>
</dbReference>